<evidence type="ECO:0000256" key="5">
    <source>
        <dbReference type="ARBA" id="ARBA00022989"/>
    </source>
</evidence>
<evidence type="ECO:0000259" key="8">
    <source>
        <dbReference type="Pfam" id="PF13190"/>
    </source>
</evidence>
<dbReference type="InterPro" id="IPR025937">
    <property type="entry name" value="PDGLE_dom"/>
</dbReference>
<dbReference type="EMBL" id="VHLH01000027">
    <property type="protein sequence ID" value="TPW26663.1"/>
    <property type="molecule type" value="Genomic_DNA"/>
</dbReference>
<name>A0A506TX71_9HYPH</name>
<feature type="domain" description="PDGLE" evidence="8">
    <location>
        <begin position="236"/>
        <end position="340"/>
    </location>
</feature>
<feature type="transmembrane region" description="Helical" evidence="7">
    <location>
        <begin position="234"/>
        <end position="257"/>
    </location>
</feature>
<dbReference type="PANTHER" id="PTHR34229:SF1">
    <property type="entry name" value="METAL TRANSPORT PROTEIN HI_1621-RELATED"/>
    <property type="match status" value="1"/>
</dbReference>
<sequence length="348" mass="35654">MHIPDGYLSPSTCAVTYAAAAPFWFVAMRRVRRRMQGRAVPMLAMTSAFSFVVMMFNLPIPGGTTAHAVGMGLAAILLGPWAGLLAISVALMIQALFFGDGGITAFGANAFNMAIVGCFVAHVTYRLAAGNAASTALRRTVAAGLSGYVAINAAALSAAVEFGIQPMLFTAADGTPLYAPYSLAVAVPAMMAAHLTVAGAAEAIVTGGVVGYLQRSHPELLVGREDGSRRSPRALWAGLGALMVASPLGLLATGIAWGEWGTHDFADAGVREQIAGASGGIAPPGDVPTGLARIADLWQAPIPDYAPSFLHSESLGYVLSAIVGVGLVILTCALVSWFAARRAPTGAA</sequence>
<gene>
    <name evidence="9" type="primary">cbiM</name>
    <name evidence="9" type="ORF">FJU11_13720</name>
</gene>
<feature type="transmembrane region" description="Helical" evidence="7">
    <location>
        <begin position="110"/>
        <end position="128"/>
    </location>
</feature>
<evidence type="ECO:0000256" key="3">
    <source>
        <dbReference type="ARBA" id="ARBA00022475"/>
    </source>
</evidence>
<dbReference type="AlphaFoldDB" id="A0A506TX71"/>
<dbReference type="Proteomes" id="UP000320314">
    <property type="component" value="Unassembled WGS sequence"/>
</dbReference>
<keyword evidence="2" id="KW-0813">Transport</keyword>
<dbReference type="Gene3D" id="1.10.1760.20">
    <property type="match status" value="1"/>
</dbReference>
<comment type="subcellular location">
    <subcellularLocation>
        <location evidence="1">Cell membrane</location>
        <topology evidence="1">Multi-pass membrane protein</topology>
    </subcellularLocation>
</comment>
<feature type="transmembrane region" description="Helical" evidence="7">
    <location>
        <begin position="72"/>
        <end position="98"/>
    </location>
</feature>
<evidence type="ECO:0000256" key="4">
    <source>
        <dbReference type="ARBA" id="ARBA00022692"/>
    </source>
</evidence>
<comment type="caution">
    <text evidence="9">The sequence shown here is derived from an EMBL/GenBank/DDBJ whole genome shotgun (WGS) entry which is preliminary data.</text>
</comment>
<organism evidence="9 10">
    <name type="scientific">Pararhizobium mangrovi</name>
    <dbReference type="NCBI Taxonomy" id="2590452"/>
    <lineage>
        <taxon>Bacteria</taxon>
        <taxon>Pseudomonadati</taxon>
        <taxon>Pseudomonadota</taxon>
        <taxon>Alphaproteobacteria</taxon>
        <taxon>Hyphomicrobiales</taxon>
        <taxon>Rhizobiaceae</taxon>
        <taxon>Rhizobium/Agrobacterium group</taxon>
        <taxon>Pararhizobium</taxon>
    </lineage>
</organism>
<keyword evidence="6 7" id="KW-0472">Membrane</keyword>
<proteinExistence type="predicted"/>
<protein>
    <submittedName>
        <fullName evidence="9">Cobalt transporter CbiM</fullName>
    </submittedName>
</protein>
<accession>A0A506TX71</accession>
<dbReference type="NCBIfam" id="NF008873">
    <property type="entry name" value="PRK11909.1"/>
    <property type="match status" value="1"/>
</dbReference>
<feature type="transmembrane region" description="Helical" evidence="7">
    <location>
        <begin position="317"/>
        <end position="340"/>
    </location>
</feature>
<keyword evidence="3" id="KW-1003">Cell membrane</keyword>
<feature type="transmembrane region" description="Helical" evidence="7">
    <location>
        <begin position="39"/>
        <end position="60"/>
    </location>
</feature>
<keyword evidence="4 7" id="KW-0812">Transmembrane</keyword>
<reference evidence="9 10" key="1">
    <citation type="submission" date="2019-06" db="EMBL/GenBank/DDBJ databases">
        <authorList>
            <person name="Li M."/>
        </authorList>
    </citation>
    <scope>NUCLEOTIDE SEQUENCE [LARGE SCALE GENOMIC DNA]</scope>
    <source>
        <strain evidence="9 10">BGMRC6574</strain>
    </source>
</reference>
<keyword evidence="10" id="KW-1185">Reference proteome</keyword>
<dbReference type="PANTHER" id="PTHR34229">
    <property type="entry name" value="METAL TRANSPORT PROTEIN HI_1621-RELATED"/>
    <property type="match status" value="1"/>
</dbReference>
<dbReference type="RefSeq" id="WP_141167642.1">
    <property type="nucleotide sequence ID" value="NZ_VHLH01000027.1"/>
</dbReference>
<feature type="transmembrane region" description="Helical" evidence="7">
    <location>
        <begin position="191"/>
        <end position="213"/>
    </location>
</feature>
<feature type="transmembrane region" description="Helical" evidence="7">
    <location>
        <begin position="6"/>
        <end position="27"/>
    </location>
</feature>
<evidence type="ECO:0000256" key="7">
    <source>
        <dbReference type="SAM" id="Phobius"/>
    </source>
</evidence>
<dbReference type="GO" id="GO:0005886">
    <property type="term" value="C:plasma membrane"/>
    <property type="evidence" value="ECO:0007669"/>
    <property type="project" value="UniProtKB-SubCell"/>
</dbReference>
<evidence type="ECO:0000256" key="1">
    <source>
        <dbReference type="ARBA" id="ARBA00004651"/>
    </source>
</evidence>
<dbReference type="OrthoDB" id="9792317at2"/>
<dbReference type="GO" id="GO:0000041">
    <property type="term" value="P:transition metal ion transport"/>
    <property type="evidence" value="ECO:0007669"/>
    <property type="project" value="InterPro"/>
</dbReference>
<evidence type="ECO:0000313" key="10">
    <source>
        <dbReference type="Proteomes" id="UP000320314"/>
    </source>
</evidence>
<evidence type="ECO:0000256" key="6">
    <source>
        <dbReference type="ARBA" id="ARBA00023136"/>
    </source>
</evidence>
<evidence type="ECO:0000256" key="2">
    <source>
        <dbReference type="ARBA" id="ARBA00022448"/>
    </source>
</evidence>
<keyword evidence="5 7" id="KW-1133">Transmembrane helix</keyword>
<dbReference type="Pfam" id="PF13190">
    <property type="entry name" value="PDGLE"/>
    <property type="match status" value="1"/>
</dbReference>
<dbReference type="InterPro" id="IPR002751">
    <property type="entry name" value="CbiM/NikMN"/>
</dbReference>
<dbReference type="Pfam" id="PF01891">
    <property type="entry name" value="CbiM"/>
    <property type="match status" value="1"/>
</dbReference>
<evidence type="ECO:0000313" key="9">
    <source>
        <dbReference type="EMBL" id="TPW26663.1"/>
    </source>
</evidence>